<feature type="compositionally biased region" description="Basic and acidic residues" evidence="1">
    <location>
        <begin position="193"/>
        <end position="205"/>
    </location>
</feature>
<feature type="compositionally biased region" description="Polar residues" evidence="1">
    <location>
        <begin position="206"/>
        <end position="220"/>
    </location>
</feature>
<sequence>MGGGPSKGNKIKRSTLKNYMKSKDEKMDPEVFSAIANRFMIILQAKEGRKIDSKVALRTSKIPLASISQIPELQLNPLLGRLLETAREDIDEDEIDFEYFVKILKVLSPDTDPTIKKRLLFRMIDITGDEIITRREFVLFFINVFCSRSHFNEDENEGVSRQFLIGGRQINECYRNIDNILSGVSGITSNEPESARSKPQMDKNINEPNRQINIGPSGETNADQQLKFEDFEKLVTDEDAFQYLTIYFY</sequence>
<dbReference type="InterPro" id="IPR011992">
    <property type="entry name" value="EF-hand-dom_pair"/>
</dbReference>
<organism evidence="2 3">
    <name type="scientific">Euplotes crassus</name>
    <dbReference type="NCBI Taxonomy" id="5936"/>
    <lineage>
        <taxon>Eukaryota</taxon>
        <taxon>Sar</taxon>
        <taxon>Alveolata</taxon>
        <taxon>Ciliophora</taxon>
        <taxon>Intramacronucleata</taxon>
        <taxon>Spirotrichea</taxon>
        <taxon>Hypotrichia</taxon>
        <taxon>Euplotida</taxon>
        <taxon>Euplotidae</taxon>
        <taxon>Moneuplotes</taxon>
    </lineage>
</organism>
<dbReference type="SUPFAM" id="SSF47473">
    <property type="entry name" value="EF-hand"/>
    <property type="match status" value="1"/>
</dbReference>
<dbReference type="EMBL" id="CAMPGE010020876">
    <property type="protein sequence ID" value="CAI2379064.1"/>
    <property type="molecule type" value="Genomic_DNA"/>
</dbReference>
<dbReference type="AlphaFoldDB" id="A0AAD1XUA1"/>
<name>A0AAD1XUA1_EUPCR</name>
<dbReference type="Gene3D" id="1.10.238.10">
    <property type="entry name" value="EF-hand"/>
    <property type="match status" value="1"/>
</dbReference>
<proteinExistence type="predicted"/>
<gene>
    <name evidence="2" type="ORF">ECRASSUSDP1_LOCUS20472</name>
</gene>
<accession>A0AAD1XUA1</accession>
<evidence type="ECO:0008006" key="4">
    <source>
        <dbReference type="Google" id="ProtNLM"/>
    </source>
</evidence>
<keyword evidence="3" id="KW-1185">Reference proteome</keyword>
<reference evidence="2" key="1">
    <citation type="submission" date="2023-07" db="EMBL/GenBank/DDBJ databases">
        <authorList>
            <consortium name="AG Swart"/>
            <person name="Singh M."/>
            <person name="Singh A."/>
            <person name="Seah K."/>
            <person name="Emmerich C."/>
        </authorList>
    </citation>
    <scope>NUCLEOTIDE SEQUENCE</scope>
    <source>
        <strain evidence="2">DP1</strain>
    </source>
</reference>
<comment type="caution">
    <text evidence="2">The sequence shown here is derived from an EMBL/GenBank/DDBJ whole genome shotgun (WGS) entry which is preliminary data.</text>
</comment>
<feature type="region of interest" description="Disordered" evidence="1">
    <location>
        <begin position="188"/>
        <end position="220"/>
    </location>
</feature>
<evidence type="ECO:0000313" key="2">
    <source>
        <dbReference type="EMBL" id="CAI2379064.1"/>
    </source>
</evidence>
<dbReference type="Proteomes" id="UP001295684">
    <property type="component" value="Unassembled WGS sequence"/>
</dbReference>
<evidence type="ECO:0000256" key="1">
    <source>
        <dbReference type="SAM" id="MobiDB-lite"/>
    </source>
</evidence>
<protein>
    <recommendedName>
        <fullName evidence="4">EF-hand domain-containing protein</fullName>
    </recommendedName>
</protein>
<evidence type="ECO:0000313" key="3">
    <source>
        <dbReference type="Proteomes" id="UP001295684"/>
    </source>
</evidence>